<organism evidence="1 2">
    <name type="scientific">Thermoactinomyces intermedius</name>
    <dbReference type="NCBI Taxonomy" id="2024"/>
    <lineage>
        <taxon>Bacteria</taxon>
        <taxon>Bacillati</taxon>
        <taxon>Bacillota</taxon>
        <taxon>Bacilli</taxon>
        <taxon>Bacillales</taxon>
        <taxon>Thermoactinomycetaceae</taxon>
        <taxon>Thermoactinomyces</taxon>
    </lineage>
</organism>
<protein>
    <submittedName>
        <fullName evidence="1">Uncharacterized protein</fullName>
    </submittedName>
</protein>
<gene>
    <name evidence="1" type="ORF">I8U20_00140</name>
</gene>
<dbReference type="Proteomes" id="UP000633619">
    <property type="component" value="Unassembled WGS sequence"/>
</dbReference>
<dbReference type="EMBL" id="JAECVW010000001">
    <property type="protein sequence ID" value="MBH8593735.1"/>
    <property type="molecule type" value="Genomic_DNA"/>
</dbReference>
<accession>A0A8I1A6N1</accession>
<sequence>MPCCGPFPPFPFAFGTIRPAPPALPIEQKRLGYFHLYVIRMANMLSRPMKVVPLNQSSSSRFSLTSGKRKK</sequence>
<evidence type="ECO:0000313" key="2">
    <source>
        <dbReference type="Proteomes" id="UP000633619"/>
    </source>
</evidence>
<comment type="caution">
    <text evidence="1">The sequence shown here is derived from an EMBL/GenBank/DDBJ whole genome shotgun (WGS) entry which is preliminary data.</text>
</comment>
<proteinExistence type="predicted"/>
<evidence type="ECO:0000313" key="1">
    <source>
        <dbReference type="EMBL" id="MBH8593735.1"/>
    </source>
</evidence>
<dbReference type="RefSeq" id="WP_181731177.1">
    <property type="nucleotide sequence ID" value="NZ_JACEIR010000001.1"/>
</dbReference>
<keyword evidence="2" id="KW-1185">Reference proteome</keyword>
<name>A0A8I1A6N1_THEIN</name>
<dbReference type="AlphaFoldDB" id="A0A8I1A6N1"/>
<reference evidence="1 2" key="1">
    <citation type="submission" date="2020-12" db="EMBL/GenBank/DDBJ databases">
        <title>WGS of Thermoactinomyces spp.</title>
        <authorList>
            <person name="Cheng K."/>
        </authorList>
    </citation>
    <scope>NUCLEOTIDE SEQUENCE [LARGE SCALE GENOMIC DNA]</scope>
    <source>
        <strain evidence="2">CICC 10671\DSM 43846</strain>
    </source>
</reference>